<dbReference type="AlphaFoldDB" id="A0A0B2W0M2"/>
<keyword evidence="2" id="KW-0472">Membrane</keyword>
<dbReference type="EMBL" id="JPKZ01000456">
    <property type="protein sequence ID" value="KHN87172.1"/>
    <property type="molecule type" value="Genomic_DNA"/>
</dbReference>
<accession>A0A0B2W0M2</accession>
<feature type="transmembrane region" description="Helical" evidence="2">
    <location>
        <begin position="25"/>
        <end position="49"/>
    </location>
</feature>
<feature type="compositionally biased region" description="Polar residues" evidence="1">
    <location>
        <begin position="82"/>
        <end position="94"/>
    </location>
</feature>
<organism evidence="3 4">
    <name type="scientific">Toxocara canis</name>
    <name type="common">Canine roundworm</name>
    <dbReference type="NCBI Taxonomy" id="6265"/>
    <lineage>
        <taxon>Eukaryota</taxon>
        <taxon>Metazoa</taxon>
        <taxon>Ecdysozoa</taxon>
        <taxon>Nematoda</taxon>
        <taxon>Chromadorea</taxon>
        <taxon>Rhabditida</taxon>
        <taxon>Spirurina</taxon>
        <taxon>Ascaridomorpha</taxon>
        <taxon>Ascaridoidea</taxon>
        <taxon>Toxocaridae</taxon>
        <taxon>Toxocara</taxon>
    </lineage>
</organism>
<feature type="region of interest" description="Disordered" evidence="1">
    <location>
        <begin position="80"/>
        <end position="105"/>
    </location>
</feature>
<sequence>MSSSFIIRLSAVVTAQCCSGFSMNFLIRIIQWILYTCLFVFVCIVLYFLRYRELRECPVQNVIDVPSARIVRSDRISKRKQTLTNSRPFNSMSHLSRGFSEEIGW</sequence>
<keyword evidence="4" id="KW-1185">Reference proteome</keyword>
<evidence type="ECO:0000256" key="1">
    <source>
        <dbReference type="SAM" id="MobiDB-lite"/>
    </source>
</evidence>
<proteinExistence type="predicted"/>
<keyword evidence="2" id="KW-0812">Transmembrane</keyword>
<evidence type="ECO:0000256" key="2">
    <source>
        <dbReference type="SAM" id="Phobius"/>
    </source>
</evidence>
<dbReference type="Proteomes" id="UP000031036">
    <property type="component" value="Unassembled WGS sequence"/>
</dbReference>
<reference evidence="3 4" key="1">
    <citation type="submission" date="2014-11" db="EMBL/GenBank/DDBJ databases">
        <title>Genetic blueprint of the zoonotic pathogen Toxocara canis.</title>
        <authorList>
            <person name="Zhu X.-Q."/>
            <person name="Korhonen P.K."/>
            <person name="Cai H."/>
            <person name="Young N.D."/>
            <person name="Nejsum P."/>
            <person name="von Samson-Himmelstjerna G."/>
            <person name="Boag P.R."/>
            <person name="Tan P."/>
            <person name="Li Q."/>
            <person name="Min J."/>
            <person name="Yang Y."/>
            <person name="Wang X."/>
            <person name="Fang X."/>
            <person name="Hall R.S."/>
            <person name="Hofmann A."/>
            <person name="Sternberg P.W."/>
            <person name="Jex A.R."/>
            <person name="Gasser R.B."/>
        </authorList>
    </citation>
    <scope>NUCLEOTIDE SEQUENCE [LARGE SCALE GENOMIC DNA]</scope>
    <source>
        <strain evidence="3">PN_DK_2014</strain>
    </source>
</reference>
<gene>
    <name evidence="3" type="ORF">Tcan_00115</name>
</gene>
<evidence type="ECO:0000313" key="4">
    <source>
        <dbReference type="Proteomes" id="UP000031036"/>
    </source>
</evidence>
<keyword evidence="2" id="KW-1133">Transmembrane helix</keyword>
<name>A0A0B2W0M2_TOXCA</name>
<protein>
    <submittedName>
        <fullName evidence="3">Uncharacterized protein</fullName>
    </submittedName>
</protein>
<comment type="caution">
    <text evidence="3">The sequence shown here is derived from an EMBL/GenBank/DDBJ whole genome shotgun (WGS) entry which is preliminary data.</text>
</comment>
<evidence type="ECO:0000313" key="3">
    <source>
        <dbReference type="EMBL" id="KHN87172.1"/>
    </source>
</evidence>